<protein>
    <submittedName>
        <fullName evidence="6">Acyl-CoA synthetase (AMP-forming)/AMP-acid ligase II</fullName>
    </submittedName>
</protein>
<dbReference type="InterPro" id="IPR000873">
    <property type="entry name" value="AMP-dep_synth/lig_dom"/>
</dbReference>
<evidence type="ECO:0000256" key="3">
    <source>
        <dbReference type="SAM" id="MobiDB-lite"/>
    </source>
</evidence>
<proteinExistence type="inferred from homology"/>
<dbReference type="Gene3D" id="3.40.50.12780">
    <property type="entry name" value="N-terminal domain of ligase-like"/>
    <property type="match status" value="1"/>
</dbReference>
<evidence type="ECO:0000259" key="4">
    <source>
        <dbReference type="Pfam" id="PF00501"/>
    </source>
</evidence>
<gene>
    <name evidence="6" type="ORF">SAMN04515671_4107</name>
</gene>
<dbReference type="InterPro" id="IPR000073">
    <property type="entry name" value="AB_hydrolase_1"/>
</dbReference>
<dbReference type="EMBL" id="LT629710">
    <property type="protein sequence ID" value="SDP41184.1"/>
    <property type="molecule type" value="Genomic_DNA"/>
</dbReference>
<evidence type="ECO:0000259" key="5">
    <source>
        <dbReference type="Pfam" id="PF00561"/>
    </source>
</evidence>
<organism evidence="6 7">
    <name type="scientific">Nakamurella panacisegetis</name>
    <dbReference type="NCBI Taxonomy" id="1090615"/>
    <lineage>
        <taxon>Bacteria</taxon>
        <taxon>Bacillati</taxon>
        <taxon>Actinomycetota</taxon>
        <taxon>Actinomycetes</taxon>
        <taxon>Nakamurellales</taxon>
        <taxon>Nakamurellaceae</taxon>
        <taxon>Nakamurella</taxon>
    </lineage>
</organism>
<dbReference type="AlphaFoldDB" id="A0A1H0SHF9"/>
<dbReference type="InterPro" id="IPR029058">
    <property type="entry name" value="AB_hydrolase_fold"/>
</dbReference>
<feature type="region of interest" description="Disordered" evidence="3">
    <location>
        <begin position="312"/>
        <end position="338"/>
    </location>
</feature>
<keyword evidence="2 6" id="KW-0436">Ligase</keyword>
<dbReference type="Gene3D" id="3.40.50.1820">
    <property type="entry name" value="alpha/beta hydrolase"/>
    <property type="match status" value="1"/>
</dbReference>
<accession>A0A1H0SHF9</accession>
<feature type="domain" description="AB hydrolase-1" evidence="5">
    <location>
        <begin position="56"/>
        <end position="295"/>
    </location>
</feature>
<reference evidence="6 7" key="1">
    <citation type="submission" date="2016-10" db="EMBL/GenBank/DDBJ databases">
        <authorList>
            <person name="de Groot N.N."/>
        </authorList>
    </citation>
    <scope>NUCLEOTIDE SEQUENCE [LARGE SCALE GENOMIC DNA]</scope>
    <source>
        <strain evidence="7">P4-7,KCTC 19426,CECT 7604</strain>
    </source>
</reference>
<sequence>MTPRSTAASTPPTGLPGLNPSWSRLVPVVDAKGIRRTWHVLDTWAGREDRTSPELTLLCLHGNPTWSYLWRGLLARAPAQWRVVAPDHLGMGYSERPSRPRVLSDRVDDLNRLTDALSIDGPVVTVAHDWGGILSMGWAAEHREQLRGVVLTNTAVHLPADERGPLLVRLAHVPVLNRLAVRWTPLFVRTTTSLTWPRPPRPVRNAFAAPYSTPARRAAVADFVRDVPFAPGHPSHAAVDRIAAEMTTFDVPALLLWGPRDPVFGDLFLRDVQTRLPRAVLQRYETASHLLPEDAPGYADAVVDWVTAIESRPAPPTRRPSADDQVAQGISPLDELDRRADDTEMAVTEVGGASLTWAQLHTRVGELGAGLAAAGVGPGTRVALMVPPSIELTVALYSVWRAGGVIVVADKGLGLRGMGRALRAARLDVVIAERPGLLAARPMRLPGRRISVGPLSPVLRSALQVEYSFGDLERIGRTAPVPPGSGPDDEAAVLFTSGATGPAKGVLYRQRQVRAQLSLVRSVYRLTADDRLVAAFAPFALFGPALGIRSAVPDVDVTRPGTLTAVALAQAAIAVDATVVFASPAALKNVLATASALTPRHRVALATVRLVASFGAPIPVHLLRDLAALLPGASLHTPYGMTEAFPLTDISLPEIEAAGPGDGVCVGRPLPGVEFAVAELDVLGSPGTDFTDRTGRTGEIWARSGHIRDRYDAQWVLNRAAQAHPGWHRTGDVGYLDESGRLWIQGRLQHVISAPGGPVTPVGIEQRIEAALKATGADRAAAVVGVGPVGSQQVVAVLTGPGRALASTELTDAVRDAAGAPIAAVLVKHQLPLDIRHNSKIDRVAVAAWADRVLAGG</sequence>
<evidence type="ECO:0000313" key="7">
    <source>
        <dbReference type="Proteomes" id="UP000198741"/>
    </source>
</evidence>
<evidence type="ECO:0000256" key="2">
    <source>
        <dbReference type="ARBA" id="ARBA00022598"/>
    </source>
</evidence>
<dbReference type="GO" id="GO:0031956">
    <property type="term" value="F:medium-chain fatty acid-CoA ligase activity"/>
    <property type="evidence" value="ECO:0007669"/>
    <property type="project" value="TreeGrafter"/>
</dbReference>
<feature type="domain" description="AMP-dependent synthetase/ligase" evidence="4">
    <location>
        <begin position="346"/>
        <end position="707"/>
    </location>
</feature>
<name>A0A1H0SHF9_9ACTN</name>
<dbReference type="SUPFAM" id="SSF53474">
    <property type="entry name" value="alpha/beta-Hydrolases"/>
    <property type="match status" value="1"/>
</dbReference>
<dbReference type="Pfam" id="PF00561">
    <property type="entry name" value="Abhydrolase_1"/>
    <property type="match status" value="1"/>
</dbReference>
<dbReference type="SUPFAM" id="SSF56801">
    <property type="entry name" value="Acetyl-CoA synthetase-like"/>
    <property type="match status" value="1"/>
</dbReference>
<dbReference type="InterPro" id="IPR042099">
    <property type="entry name" value="ANL_N_sf"/>
</dbReference>
<comment type="similarity">
    <text evidence="1">Belongs to the ATP-dependent AMP-binding enzyme family.</text>
</comment>
<dbReference type="RefSeq" id="WP_231988220.1">
    <property type="nucleotide sequence ID" value="NZ_LT629710.1"/>
</dbReference>
<dbReference type="PANTHER" id="PTHR43201:SF5">
    <property type="entry name" value="MEDIUM-CHAIN ACYL-COA LIGASE ACSF2, MITOCHONDRIAL"/>
    <property type="match status" value="1"/>
</dbReference>
<evidence type="ECO:0000313" key="6">
    <source>
        <dbReference type="EMBL" id="SDP41184.1"/>
    </source>
</evidence>
<dbReference type="GO" id="GO:0006631">
    <property type="term" value="P:fatty acid metabolic process"/>
    <property type="evidence" value="ECO:0007669"/>
    <property type="project" value="TreeGrafter"/>
</dbReference>
<dbReference type="STRING" id="1090615.SAMN04515671_4107"/>
<keyword evidence="7" id="KW-1185">Reference proteome</keyword>
<dbReference type="Proteomes" id="UP000198741">
    <property type="component" value="Chromosome I"/>
</dbReference>
<dbReference type="Pfam" id="PF00501">
    <property type="entry name" value="AMP-binding"/>
    <property type="match status" value="1"/>
</dbReference>
<evidence type="ECO:0000256" key="1">
    <source>
        <dbReference type="ARBA" id="ARBA00006432"/>
    </source>
</evidence>
<dbReference type="PANTHER" id="PTHR43201">
    <property type="entry name" value="ACYL-COA SYNTHETASE"/>
    <property type="match status" value="1"/>
</dbReference>